<dbReference type="Proteomes" id="UP001164653">
    <property type="component" value="Chromosome"/>
</dbReference>
<keyword evidence="2" id="KW-1185">Reference proteome</keyword>
<evidence type="ECO:0000313" key="1">
    <source>
        <dbReference type="EMBL" id="WAC14940.1"/>
    </source>
</evidence>
<dbReference type="InterPro" id="IPR027056">
    <property type="entry name" value="Gluconate_2DH_su3"/>
</dbReference>
<gene>
    <name evidence="1" type="ORF">ON006_13440</name>
</gene>
<dbReference type="Pfam" id="PF13618">
    <property type="entry name" value="Gluconate_2-dh3"/>
    <property type="match status" value="1"/>
</dbReference>
<proteinExistence type="predicted"/>
<reference evidence="1" key="1">
    <citation type="submission" date="2022-11" db="EMBL/GenBank/DDBJ databases">
        <title>Dyadobacter pollutisoli sp. nov., isolated from plastic dumped soil.</title>
        <authorList>
            <person name="Kim J.M."/>
            <person name="Kim K.R."/>
            <person name="Lee J.K."/>
            <person name="Hao L."/>
            <person name="Jeon C.O."/>
        </authorList>
    </citation>
    <scope>NUCLEOTIDE SEQUENCE</scope>
    <source>
        <strain evidence="1">U1</strain>
    </source>
</reference>
<protein>
    <submittedName>
        <fullName evidence="1">Gluconate 2-dehydrogenase subunit 3 family protein</fullName>
    </submittedName>
</protein>
<name>A0A9E8SMN4_9BACT</name>
<accession>A0A9E8SMN4</accession>
<organism evidence="1 2">
    <name type="scientific">Dyadobacter pollutisoli</name>
    <dbReference type="NCBI Taxonomy" id="2910158"/>
    <lineage>
        <taxon>Bacteria</taxon>
        <taxon>Pseudomonadati</taxon>
        <taxon>Bacteroidota</taxon>
        <taxon>Cytophagia</taxon>
        <taxon>Cytophagales</taxon>
        <taxon>Spirosomataceae</taxon>
        <taxon>Dyadobacter</taxon>
    </lineage>
</organism>
<evidence type="ECO:0000313" key="2">
    <source>
        <dbReference type="Proteomes" id="UP001164653"/>
    </source>
</evidence>
<sequence>MDRRSALIQMGVTAGGILAFTACRNNDKKTISSAYAKLGISEKEVGFLGDLAEVIIPSDPEVKGSDALDLKAFVLLMVNDCMKKQDQEIYMIGLRAFQKSVENQDLKDKAMETAFIKGLSGNDENPEEKSVKVFLLTTKQYTIQGFLTSKYFMTEIMPYEMMPGKFDGKFRITPGHKVNIYG</sequence>
<dbReference type="EMBL" id="CP112998">
    <property type="protein sequence ID" value="WAC14940.1"/>
    <property type="molecule type" value="Genomic_DNA"/>
</dbReference>
<dbReference type="KEGG" id="dpf:ON006_13440"/>
<dbReference type="RefSeq" id="WP_244820307.1">
    <property type="nucleotide sequence ID" value="NZ_CP112998.1"/>
</dbReference>
<dbReference type="AlphaFoldDB" id="A0A9E8SMN4"/>
<dbReference type="PROSITE" id="PS51257">
    <property type="entry name" value="PROKAR_LIPOPROTEIN"/>
    <property type="match status" value="1"/>
</dbReference>